<dbReference type="SUPFAM" id="SSF48452">
    <property type="entry name" value="TPR-like"/>
    <property type="match status" value="2"/>
</dbReference>
<dbReference type="Pfam" id="PF00512">
    <property type="entry name" value="HisKA"/>
    <property type="match status" value="1"/>
</dbReference>
<keyword evidence="7" id="KW-0802">TPR repeat</keyword>
<organism evidence="12 13">
    <name type="scientific">Reichenbachiella carrageenanivorans</name>
    <dbReference type="NCBI Taxonomy" id="2979869"/>
    <lineage>
        <taxon>Bacteria</taxon>
        <taxon>Pseudomonadati</taxon>
        <taxon>Bacteroidota</taxon>
        <taxon>Cytophagia</taxon>
        <taxon>Cytophagales</taxon>
        <taxon>Reichenbachiellaceae</taxon>
        <taxon>Reichenbachiella</taxon>
    </lineage>
</organism>
<dbReference type="SUPFAM" id="SSF55874">
    <property type="entry name" value="ATPase domain of HSP90 chaperone/DNA topoisomerase II/histidine kinase"/>
    <property type="match status" value="1"/>
</dbReference>
<dbReference type="Gene3D" id="3.40.50.2300">
    <property type="match status" value="1"/>
</dbReference>
<dbReference type="PANTHER" id="PTHR43547">
    <property type="entry name" value="TWO-COMPONENT HISTIDINE KINASE"/>
    <property type="match status" value="1"/>
</dbReference>
<dbReference type="SUPFAM" id="SSF46689">
    <property type="entry name" value="Homeodomain-like"/>
    <property type="match status" value="1"/>
</dbReference>
<keyword evidence="13" id="KW-1185">Reference proteome</keyword>
<evidence type="ECO:0000313" key="13">
    <source>
        <dbReference type="Proteomes" id="UP001062165"/>
    </source>
</evidence>
<dbReference type="Proteomes" id="UP001062165">
    <property type="component" value="Chromosome"/>
</dbReference>
<dbReference type="PROSITE" id="PS50109">
    <property type="entry name" value="HIS_KIN"/>
    <property type="match status" value="1"/>
</dbReference>
<gene>
    <name evidence="12" type="ORF">N7E81_14425</name>
</gene>
<evidence type="ECO:0000313" key="12">
    <source>
        <dbReference type="EMBL" id="UXX78553.1"/>
    </source>
</evidence>
<keyword evidence="5" id="KW-0804">Transcription</keyword>
<comment type="catalytic activity">
    <reaction evidence="1">
        <text>ATP + protein L-histidine = ADP + protein N-phospho-L-histidine.</text>
        <dbReference type="EC" id="2.7.13.3"/>
    </reaction>
</comment>
<evidence type="ECO:0000256" key="3">
    <source>
        <dbReference type="ARBA" id="ARBA00022553"/>
    </source>
</evidence>
<evidence type="ECO:0000256" key="7">
    <source>
        <dbReference type="PROSITE-ProRule" id="PRU00339"/>
    </source>
</evidence>
<sequence>MLILTLRSFAQHTSTETENHSEEFIQTFDSLLYSNELDKAYYLLSEESGGLLGEEMYSDRYFSFLYKKMKELYKKGNYIESISVARDFISKYNKSDTLLAYTYTYLANSYYRFDDFDIALDCYFTAKQIHNKDKRYKEVAKIVSNIGLIYFKLKNYERALSCYDESNHIFLDHGLSPYPYNYNQLGRINIRLENYDQAALYLDSAKSLAIAQRNKNEEFYSTRSMGLNLYTQERYAEAIPYYEAALAGYRSINARDHALDCIEQLALINIQLKNYDQAISLCEKHLPTAYNTNNLRHVVSMSEIMYDALVAQGNYKEAVYIHQNFQQAKDSIEIRQEESNKYKVQMRLEAEKRANENELLKEQKKVNEETIRAQNILLYSIGIGLLLVVIIALIIYRSYLINKQLSAKIQLQSDRLKQLDEAKSRFFANISHDLRTPLTLIMGGIEQVLKSEDMLLTDKAERQLKTGLLNGERIIHLTNEINELIKLEDGKLVIHRQYIDLDKMLKLFVKMFDSMAELKGIHLSYSKSIFEGAPIAHIDPTQFEKVLFNLITNALKHTQKDDSVTVALNKEDENLIVSVIDSGEGIPEQNLPYIFERYYQSPDTTFKTQEGFGIGLALVKEIINKHEAAILVKSKLGEGSEFMITIHQELVNEDQITQLPHLEYSDKTRGLFRELDEAESDSKPVINLNRRVSNTKPTILIVEDHPEVREFIQAIVETRYHVLTAPNGQRALKVLDKEAVDLIITDLMMPWFDGFELLEKLKESDKLKKIPALVLSARTSEEDKTKVLSQGVNDFLCKPFKPNELLQRIENLLDKKEIWNNNNEGALFINNQQTLDEIEQSLLKKVEQLVLDKIDDPTLSIHYLADHIAVSERKFYRMIKKMTNGTPFEFIKEVRMQYASRILKEKNVSSASEVAKSIGMNNVSHFNTQFKKRFGKSPMDYK</sequence>
<dbReference type="PROSITE" id="PS50110">
    <property type="entry name" value="RESPONSE_REGULATORY"/>
    <property type="match status" value="1"/>
</dbReference>
<evidence type="ECO:0000256" key="2">
    <source>
        <dbReference type="ARBA" id="ARBA00012438"/>
    </source>
</evidence>
<name>A0ABY6D0G8_9BACT</name>
<evidence type="ECO:0000256" key="1">
    <source>
        <dbReference type="ARBA" id="ARBA00000085"/>
    </source>
</evidence>
<dbReference type="InterPro" id="IPR003594">
    <property type="entry name" value="HATPase_dom"/>
</dbReference>
<dbReference type="SUPFAM" id="SSF47384">
    <property type="entry name" value="Homodimeric domain of signal transducing histidine kinase"/>
    <property type="match status" value="1"/>
</dbReference>
<feature type="modified residue" description="4-aspartylphosphate" evidence="6">
    <location>
        <position position="746"/>
    </location>
</feature>
<evidence type="ECO:0000256" key="5">
    <source>
        <dbReference type="ARBA" id="ARBA00023163"/>
    </source>
</evidence>
<dbReference type="SMART" id="SM00387">
    <property type="entry name" value="HATPase_c"/>
    <property type="match status" value="1"/>
</dbReference>
<dbReference type="CDD" id="cd00082">
    <property type="entry name" value="HisKA"/>
    <property type="match status" value="1"/>
</dbReference>
<dbReference type="InterPro" id="IPR036097">
    <property type="entry name" value="HisK_dim/P_sf"/>
</dbReference>
<evidence type="ECO:0000259" key="10">
    <source>
        <dbReference type="PROSITE" id="PS50109"/>
    </source>
</evidence>
<keyword evidence="3 6" id="KW-0597">Phosphoprotein</keyword>
<dbReference type="InterPro" id="IPR036890">
    <property type="entry name" value="HATPase_C_sf"/>
</dbReference>
<keyword evidence="8" id="KW-0472">Membrane</keyword>
<keyword evidence="8" id="KW-0812">Transmembrane</keyword>
<evidence type="ECO:0000259" key="9">
    <source>
        <dbReference type="PROSITE" id="PS01124"/>
    </source>
</evidence>
<feature type="domain" description="Response regulatory" evidence="11">
    <location>
        <begin position="698"/>
        <end position="813"/>
    </location>
</feature>
<feature type="repeat" description="TPR" evidence="7">
    <location>
        <begin position="140"/>
        <end position="173"/>
    </location>
</feature>
<dbReference type="SUPFAM" id="SSF52172">
    <property type="entry name" value="CheY-like"/>
    <property type="match status" value="1"/>
</dbReference>
<dbReference type="Pfam" id="PF00072">
    <property type="entry name" value="Response_reg"/>
    <property type="match status" value="1"/>
</dbReference>
<dbReference type="InterPro" id="IPR019734">
    <property type="entry name" value="TPR_rpt"/>
</dbReference>
<feature type="domain" description="HTH araC/xylS-type" evidence="9">
    <location>
        <begin position="844"/>
        <end position="942"/>
    </location>
</feature>
<feature type="domain" description="Histidine kinase" evidence="10">
    <location>
        <begin position="429"/>
        <end position="650"/>
    </location>
</feature>
<dbReference type="PROSITE" id="PS50005">
    <property type="entry name" value="TPR"/>
    <property type="match status" value="1"/>
</dbReference>
<feature type="transmembrane region" description="Helical" evidence="8">
    <location>
        <begin position="376"/>
        <end position="396"/>
    </location>
</feature>
<dbReference type="EC" id="2.7.13.3" evidence="2"/>
<dbReference type="Gene3D" id="1.10.287.130">
    <property type="match status" value="1"/>
</dbReference>
<dbReference type="PANTHER" id="PTHR43547:SF2">
    <property type="entry name" value="HYBRID SIGNAL TRANSDUCTION HISTIDINE KINASE C"/>
    <property type="match status" value="1"/>
</dbReference>
<dbReference type="SMART" id="SM00028">
    <property type="entry name" value="TPR"/>
    <property type="match status" value="5"/>
</dbReference>
<reference evidence="12" key="1">
    <citation type="submission" date="2022-10" db="EMBL/GenBank/DDBJ databases">
        <title>Comparative genomics and taxonomic characterization of three novel marine species of genus Reichenbachiella exhibiting antioxidant and polysaccharide degradation activities.</title>
        <authorList>
            <person name="Muhammad N."/>
            <person name="Lee Y.-J."/>
            <person name="Ko J."/>
            <person name="Kim S.-G."/>
        </authorList>
    </citation>
    <scope>NUCLEOTIDE SEQUENCE</scope>
    <source>
        <strain evidence="12">Wsw4-B4</strain>
    </source>
</reference>
<dbReference type="InterPro" id="IPR011990">
    <property type="entry name" value="TPR-like_helical_dom_sf"/>
</dbReference>
<evidence type="ECO:0000256" key="8">
    <source>
        <dbReference type="SAM" id="Phobius"/>
    </source>
</evidence>
<proteinExistence type="predicted"/>
<evidence type="ECO:0000256" key="4">
    <source>
        <dbReference type="ARBA" id="ARBA00023015"/>
    </source>
</evidence>
<dbReference type="CDD" id="cd00075">
    <property type="entry name" value="HATPase"/>
    <property type="match status" value="1"/>
</dbReference>
<dbReference type="RefSeq" id="WP_263050298.1">
    <property type="nucleotide sequence ID" value="NZ_CP106735.1"/>
</dbReference>
<dbReference type="InterPro" id="IPR009057">
    <property type="entry name" value="Homeodomain-like_sf"/>
</dbReference>
<dbReference type="InterPro" id="IPR004358">
    <property type="entry name" value="Sig_transdc_His_kin-like_C"/>
</dbReference>
<dbReference type="Pfam" id="PF02518">
    <property type="entry name" value="HATPase_c"/>
    <property type="match status" value="1"/>
</dbReference>
<dbReference type="Pfam" id="PF13374">
    <property type="entry name" value="TPR_10"/>
    <property type="match status" value="1"/>
</dbReference>
<dbReference type="SMART" id="SM00388">
    <property type="entry name" value="HisKA"/>
    <property type="match status" value="1"/>
</dbReference>
<dbReference type="SMART" id="SM00448">
    <property type="entry name" value="REC"/>
    <property type="match status" value="1"/>
</dbReference>
<dbReference type="InterPro" id="IPR003661">
    <property type="entry name" value="HisK_dim/P_dom"/>
</dbReference>
<evidence type="ECO:0000259" key="11">
    <source>
        <dbReference type="PROSITE" id="PS50110"/>
    </source>
</evidence>
<dbReference type="InterPro" id="IPR018060">
    <property type="entry name" value="HTH_AraC"/>
</dbReference>
<evidence type="ECO:0000256" key="6">
    <source>
        <dbReference type="PROSITE-ProRule" id="PRU00169"/>
    </source>
</evidence>
<dbReference type="Pfam" id="PF12833">
    <property type="entry name" value="HTH_18"/>
    <property type="match status" value="1"/>
</dbReference>
<keyword evidence="4" id="KW-0805">Transcription regulation</keyword>
<dbReference type="PRINTS" id="PR00344">
    <property type="entry name" value="BCTRLSENSOR"/>
</dbReference>
<dbReference type="Gene3D" id="1.10.10.60">
    <property type="entry name" value="Homeodomain-like"/>
    <property type="match status" value="1"/>
</dbReference>
<dbReference type="InterPro" id="IPR011006">
    <property type="entry name" value="CheY-like_superfamily"/>
</dbReference>
<keyword evidence="8" id="KW-1133">Transmembrane helix</keyword>
<dbReference type="InterPro" id="IPR001789">
    <property type="entry name" value="Sig_transdc_resp-reg_receiver"/>
</dbReference>
<dbReference type="CDD" id="cd17574">
    <property type="entry name" value="REC_OmpR"/>
    <property type="match status" value="1"/>
</dbReference>
<dbReference type="EMBL" id="CP106735">
    <property type="protein sequence ID" value="UXX78553.1"/>
    <property type="molecule type" value="Genomic_DNA"/>
</dbReference>
<dbReference type="Gene3D" id="1.25.40.10">
    <property type="entry name" value="Tetratricopeptide repeat domain"/>
    <property type="match status" value="2"/>
</dbReference>
<dbReference type="SMART" id="SM00342">
    <property type="entry name" value="HTH_ARAC"/>
    <property type="match status" value="1"/>
</dbReference>
<dbReference type="Gene3D" id="3.30.565.10">
    <property type="entry name" value="Histidine kinase-like ATPase, C-terminal domain"/>
    <property type="match status" value="1"/>
</dbReference>
<dbReference type="PROSITE" id="PS01124">
    <property type="entry name" value="HTH_ARAC_FAMILY_2"/>
    <property type="match status" value="1"/>
</dbReference>
<accession>A0ABY6D0G8</accession>
<protein>
    <recommendedName>
        <fullName evidence="2">histidine kinase</fullName>
        <ecNumber evidence="2">2.7.13.3</ecNumber>
    </recommendedName>
</protein>
<dbReference type="InterPro" id="IPR005467">
    <property type="entry name" value="His_kinase_dom"/>
</dbReference>